<keyword evidence="1" id="KW-0472">Membrane</keyword>
<dbReference type="AlphaFoldDB" id="A0A7V8NLY9"/>
<keyword evidence="3" id="KW-1185">Reference proteome</keyword>
<keyword evidence="1" id="KW-0812">Transmembrane</keyword>
<evidence type="ECO:0000256" key="1">
    <source>
        <dbReference type="SAM" id="Phobius"/>
    </source>
</evidence>
<gene>
    <name evidence="2" type="ORF">HRJ53_02195</name>
</gene>
<reference evidence="2" key="1">
    <citation type="submission" date="2020-06" db="EMBL/GenBank/DDBJ databases">
        <title>Legume-microbial interactions unlock mineral nutrients during tropical forest succession.</title>
        <authorList>
            <person name="Epihov D.Z."/>
        </authorList>
    </citation>
    <scope>NUCLEOTIDE SEQUENCE [LARGE SCALE GENOMIC DNA]</scope>
    <source>
        <strain evidence="2">Pan2503</strain>
    </source>
</reference>
<keyword evidence="1" id="KW-1133">Transmembrane helix</keyword>
<feature type="non-terminal residue" evidence="2">
    <location>
        <position position="1"/>
    </location>
</feature>
<feature type="transmembrane region" description="Helical" evidence="1">
    <location>
        <begin position="75"/>
        <end position="95"/>
    </location>
</feature>
<dbReference type="Proteomes" id="UP000567293">
    <property type="component" value="Unassembled WGS sequence"/>
</dbReference>
<dbReference type="EMBL" id="JACDQQ010000222">
    <property type="protein sequence ID" value="MBA0083783.1"/>
    <property type="molecule type" value="Genomic_DNA"/>
</dbReference>
<evidence type="ECO:0000313" key="2">
    <source>
        <dbReference type="EMBL" id="MBA0083783.1"/>
    </source>
</evidence>
<protein>
    <submittedName>
        <fullName evidence="2">Uncharacterized protein</fullName>
    </submittedName>
</protein>
<evidence type="ECO:0000313" key="3">
    <source>
        <dbReference type="Proteomes" id="UP000567293"/>
    </source>
</evidence>
<organism evidence="2 3">
    <name type="scientific">Candidatus Acidiferrum panamense</name>
    <dbReference type="NCBI Taxonomy" id="2741543"/>
    <lineage>
        <taxon>Bacteria</taxon>
        <taxon>Pseudomonadati</taxon>
        <taxon>Acidobacteriota</taxon>
        <taxon>Terriglobia</taxon>
        <taxon>Candidatus Acidiferrales</taxon>
        <taxon>Candidatus Acidiferrum</taxon>
    </lineage>
</organism>
<sequence length="105" mass="11886">LAYLLQINPAAVYITLIRNALLTDQRTSMPGYHAYNAVRCAMYGDPARFHIPRSVFASKVIYYSAYCHPVVSEPALWAFAVAWAVVAVIVGYFFFWQAETRYGRG</sequence>
<accession>A0A7V8NLY9</accession>
<name>A0A7V8NLY9_9BACT</name>
<comment type="caution">
    <text evidence="2">The sequence shown here is derived from an EMBL/GenBank/DDBJ whole genome shotgun (WGS) entry which is preliminary data.</text>
</comment>
<proteinExistence type="predicted"/>